<proteinExistence type="predicted"/>
<evidence type="ECO:0000313" key="2">
    <source>
        <dbReference type="Proteomes" id="UP000570851"/>
    </source>
</evidence>
<organism evidence="1 2">
    <name type="scientific">Trichormus variabilis N2B</name>
    <dbReference type="NCBI Taxonomy" id="2681315"/>
    <lineage>
        <taxon>Bacteria</taxon>
        <taxon>Bacillati</taxon>
        <taxon>Cyanobacteriota</taxon>
        <taxon>Cyanophyceae</taxon>
        <taxon>Nostocales</taxon>
        <taxon>Nostocaceae</taxon>
        <taxon>Trichormus</taxon>
    </lineage>
</organism>
<protein>
    <submittedName>
        <fullName evidence="1">Uncharacterized protein</fullName>
    </submittedName>
</protein>
<dbReference type="GeneID" id="301149121"/>
<dbReference type="EMBL" id="JACKZP010000003">
    <property type="protein sequence ID" value="MBC1300558.1"/>
    <property type="molecule type" value="Genomic_DNA"/>
</dbReference>
<reference evidence="1 2" key="1">
    <citation type="submission" date="2019-11" db="EMBL/GenBank/DDBJ databases">
        <title>Comparison of genomes from free-living endosymbiotic cyanobacteria isolated from Azolla.</title>
        <authorList>
            <person name="Thiel T."/>
            <person name="Pratte B."/>
        </authorList>
    </citation>
    <scope>NUCLEOTIDE SEQUENCE [LARGE SCALE GENOMIC DNA]</scope>
    <source>
        <strain evidence="1 2">N2B</strain>
    </source>
</reference>
<dbReference type="Proteomes" id="UP000570851">
    <property type="component" value="Unassembled WGS sequence"/>
</dbReference>
<name>A0ABR6S2S2_ANAVA</name>
<dbReference type="RefSeq" id="WP_011317611.1">
    <property type="nucleotide sequence ID" value="NZ_JACKZP010000003.1"/>
</dbReference>
<accession>A0ABR6S2S2</accession>
<keyword evidence="2" id="KW-1185">Reference proteome</keyword>
<evidence type="ECO:0000313" key="1">
    <source>
        <dbReference type="EMBL" id="MBC1300558.1"/>
    </source>
</evidence>
<gene>
    <name evidence="1" type="ORF">GNE12_01350</name>
</gene>
<sequence length="36" mass="4142">MAVVFRLTADQLEVLLEIDKRASGWKGSPEEAFDYR</sequence>
<comment type="caution">
    <text evidence="1">The sequence shown here is derived from an EMBL/GenBank/DDBJ whole genome shotgun (WGS) entry which is preliminary data.</text>
</comment>